<dbReference type="Proteomes" id="UP000461948">
    <property type="component" value="Unassembled WGS sequence"/>
</dbReference>
<evidence type="ECO:0000313" key="2">
    <source>
        <dbReference type="Proteomes" id="UP000461948"/>
    </source>
</evidence>
<protein>
    <submittedName>
        <fullName evidence="1">CbbBc protein</fullName>
    </submittedName>
</protein>
<evidence type="ECO:0000313" key="1">
    <source>
        <dbReference type="EMBL" id="MSE18941.1"/>
    </source>
</evidence>
<proteinExistence type="predicted"/>
<gene>
    <name evidence="1" type="ORF">GKC49_28725</name>
</gene>
<name>A0A7X2MT90_ENTAG</name>
<dbReference type="EMBL" id="WKLC01002229">
    <property type="protein sequence ID" value="MSE18941.1"/>
    <property type="molecule type" value="Genomic_DNA"/>
</dbReference>
<sequence length="145" mass="16013">MKEQNRTNGIAPYGGAAGGWGALKAVADAIRGQMSVKQDVIALFKVNQPQGFDCPGCAWPDPQHASSFEFCENGAKAVSWEATSKRTTPEFFAAHTVTELWERSALHLEGEGRLTHPMKYDAATDTYQPIEWETAFREIGEHLRS</sequence>
<dbReference type="SUPFAM" id="SSF53706">
    <property type="entry name" value="Formate dehydrogenase/DMSO reductase, domains 1-3"/>
    <property type="match status" value="1"/>
</dbReference>
<comment type="caution">
    <text evidence="1">The sequence shown here is derived from an EMBL/GenBank/DDBJ whole genome shotgun (WGS) entry which is preliminary data.</text>
</comment>
<organism evidence="1 2">
    <name type="scientific">Enterobacter agglomerans</name>
    <name type="common">Erwinia herbicola</name>
    <name type="synonym">Pantoea agglomerans</name>
    <dbReference type="NCBI Taxonomy" id="549"/>
    <lineage>
        <taxon>Bacteria</taxon>
        <taxon>Pseudomonadati</taxon>
        <taxon>Pseudomonadota</taxon>
        <taxon>Gammaproteobacteria</taxon>
        <taxon>Enterobacterales</taxon>
        <taxon>Erwiniaceae</taxon>
        <taxon>Pantoea</taxon>
        <taxon>Pantoea agglomerans group</taxon>
    </lineage>
</organism>
<dbReference type="AlphaFoldDB" id="A0A7X2MT90"/>
<feature type="non-terminal residue" evidence="1">
    <location>
        <position position="145"/>
    </location>
</feature>
<accession>A0A7X2MT90</accession>
<reference evidence="1 2" key="1">
    <citation type="submission" date="2019-11" db="EMBL/GenBank/DDBJ databases">
        <title>Draft Genome Sequence of Plant Growth-Promoting Rhizosphere-Associated Bacteria.</title>
        <authorList>
            <person name="Vasilyev I.Y."/>
            <person name="Radchenko V."/>
            <person name="Ilnitskaya E.V."/>
        </authorList>
    </citation>
    <scope>NUCLEOTIDE SEQUENCE [LARGE SCALE GENOMIC DNA]</scope>
    <source>
        <strain evidence="1 2">VRA_MhP_f</strain>
    </source>
</reference>